<evidence type="ECO:0000259" key="2">
    <source>
        <dbReference type="Pfam" id="PF13581"/>
    </source>
</evidence>
<evidence type="ECO:0000313" key="4">
    <source>
        <dbReference type="Proteomes" id="UP000236742"/>
    </source>
</evidence>
<organism evidence="3 4">
    <name type="scientific">Jhaorihella thermophila</name>
    <dbReference type="NCBI Taxonomy" id="488547"/>
    <lineage>
        <taxon>Bacteria</taxon>
        <taxon>Pseudomonadati</taxon>
        <taxon>Pseudomonadota</taxon>
        <taxon>Alphaproteobacteria</taxon>
        <taxon>Rhodobacterales</taxon>
        <taxon>Paracoccaceae</taxon>
        <taxon>Jhaorihella</taxon>
    </lineage>
</organism>
<dbReference type="Proteomes" id="UP000236742">
    <property type="component" value="Unassembled WGS sequence"/>
</dbReference>
<gene>
    <name evidence="3" type="ORF">SAMN05421751_11068</name>
</gene>
<keyword evidence="4" id="KW-1185">Reference proteome</keyword>
<dbReference type="CDD" id="cd16936">
    <property type="entry name" value="HATPase_RsbW-like"/>
    <property type="match status" value="1"/>
</dbReference>
<reference evidence="3 4" key="1">
    <citation type="submission" date="2016-10" db="EMBL/GenBank/DDBJ databases">
        <authorList>
            <person name="de Groot N.N."/>
        </authorList>
    </citation>
    <scope>NUCLEOTIDE SEQUENCE [LARGE SCALE GENOMIC DNA]</scope>
    <source>
        <strain evidence="3 4">DSM 23413</strain>
    </source>
</reference>
<dbReference type="Pfam" id="PF13581">
    <property type="entry name" value="HATPase_c_2"/>
    <property type="match status" value="1"/>
</dbReference>
<dbReference type="Gene3D" id="3.30.565.10">
    <property type="entry name" value="Histidine kinase-like ATPase, C-terminal domain"/>
    <property type="match status" value="1"/>
</dbReference>
<dbReference type="AlphaFoldDB" id="A0A1H5XAT0"/>
<dbReference type="SUPFAM" id="SSF55874">
    <property type="entry name" value="ATPase domain of HSP90 chaperone/DNA topoisomerase II/histidine kinase"/>
    <property type="match status" value="1"/>
</dbReference>
<protein>
    <submittedName>
        <fullName evidence="3">Serine/threonine-protein kinase RsbW</fullName>
    </submittedName>
</protein>
<evidence type="ECO:0000256" key="1">
    <source>
        <dbReference type="ARBA" id="ARBA00022527"/>
    </source>
</evidence>
<feature type="domain" description="Histidine kinase/HSP90-like ATPase" evidence="2">
    <location>
        <begin position="30"/>
        <end position="151"/>
    </location>
</feature>
<sequence length="154" mass="17166">MNSAARVRQDSDSRRHARFALRIEASEINTRSVVQSVCGRLRLAGVAPLRAGDIEIVLAEAINNVVEHAYGQSEPGPIHISCSLRNDRLDIRINDEGRPLPDERLPPGRVADVDVPLNDLPEGGFGWFLIRSLATEVRYDRCGTRNQLSLRFKV</sequence>
<dbReference type="GO" id="GO:0004674">
    <property type="term" value="F:protein serine/threonine kinase activity"/>
    <property type="evidence" value="ECO:0007669"/>
    <property type="project" value="UniProtKB-KW"/>
</dbReference>
<dbReference type="EMBL" id="FNVD01000010">
    <property type="protein sequence ID" value="SEG08560.1"/>
    <property type="molecule type" value="Genomic_DNA"/>
</dbReference>
<dbReference type="PANTHER" id="PTHR35526:SF3">
    <property type="entry name" value="ANTI-SIGMA-F FACTOR RSBW"/>
    <property type="match status" value="1"/>
</dbReference>
<keyword evidence="3" id="KW-0418">Kinase</keyword>
<dbReference type="InterPro" id="IPR003594">
    <property type="entry name" value="HATPase_dom"/>
</dbReference>
<accession>A0A1H5XAT0</accession>
<name>A0A1H5XAT0_9RHOB</name>
<dbReference type="PANTHER" id="PTHR35526">
    <property type="entry name" value="ANTI-SIGMA-F FACTOR RSBW-RELATED"/>
    <property type="match status" value="1"/>
</dbReference>
<dbReference type="InterPro" id="IPR036890">
    <property type="entry name" value="HATPase_C_sf"/>
</dbReference>
<proteinExistence type="predicted"/>
<keyword evidence="1" id="KW-0723">Serine/threonine-protein kinase</keyword>
<dbReference type="InterPro" id="IPR050267">
    <property type="entry name" value="Anti-sigma-factor_SerPK"/>
</dbReference>
<evidence type="ECO:0000313" key="3">
    <source>
        <dbReference type="EMBL" id="SEG08560.1"/>
    </source>
</evidence>
<keyword evidence="3" id="KW-0808">Transferase</keyword>